<feature type="domain" description="Hydantoinase A/oxoprolinase" evidence="1">
    <location>
        <begin position="206"/>
        <end position="493"/>
    </location>
</feature>
<dbReference type="SUPFAM" id="SSF53067">
    <property type="entry name" value="Actin-like ATPase domain"/>
    <property type="match status" value="1"/>
</dbReference>
<reference evidence="5" key="1">
    <citation type="journal article" date="2019" name="Int. J. Syst. Evol. Microbiol.">
        <title>The Global Catalogue of Microorganisms (GCM) 10K type strain sequencing project: providing services to taxonomists for standard genome sequencing and annotation.</title>
        <authorList>
            <consortium name="The Broad Institute Genomics Platform"/>
            <consortium name="The Broad Institute Genome Sequencing Center for Infectious Disease"/>
            <person name="Wu L."/>
            <person name="Ma J."/>
        </authorList>
    </citation>
    <scope>NUCLEOTIDE SEQUENCE [LARGE SCALE GENOMIC DNA]</scope>
    <source>
        <strain evidence="5">CCUG 54822</strain>
    </source>
</reference>
<evidence type="ECO:0000313" key="5">
    <source>
        <dbReference type="Proteomes" id="UP001597178"/>
    </source>
</evidence>
<feature type="domain" description="Acetophenone carboxylase-like C-terminal" evidence="3">
    <location>
        <begin position="514"/>
        <end position="687"/>
    </location>
</feature>
<gene>
    <name evidence="4" type="ORF">ACFQ4A_09585</name>
</gene>
<dbReference type="Pfam" id="PF05378">
    <property type="entry name" value="Hydant_A_N"/>
    <property type="match status" value="1"/>
</dbReference>
<dbReference type="InterPro" id="IPR045079">
    <property type="entry name" value="Oxoprolinase-like"/>
</dbReference>
<sequence length="717" mass="78636">MVRVGVDVGGTFTDLILVDELANKINVHKVPSTTHDQSVGVIKGIKELCAISDVAVEDIDYILHGTTVATNITIEGNGAKVGMLTTRNYRDILHIARHKKKENFSIQQSLPWQDNPLVKRRHRLPITEKLQAPDGRIRTSLDEEEVRDAVKRLKAEDVDVIIVGFLFSFLNDVHEKRTKEIVNEIWPEIKCFTSSEVAPRIREYERFSTTAMNAFVAPKVNQYIDNLVLSLEEANVKGKLQIMQSSGGMASSQKATMTPMNLLKSGPAGGVLAASWWGELNGKDNVISVDIGGTSADISIIPEKTPRVVNPRDAEINSYPVVTPMLEVDTIGAGGGSIAYVDAGGAFRVGPKSAGSTPGPACYGQGGEDPCVTDANVVLGRLDPEQFLGGEIPLQPEKSTESIKNNIADVLNMTVEEAAFGILKIINNNMALSIRENSVRKGIDPRDFALLAAGGAGPLHSIDLAETIGSKTVMVPNYPGINASAGLLISDLKYHFNASYIEELEAISEDLVLKLGQQLQELEDQAENQLIRDGISQGDIEYERIAECRYMGQGFELRVPIPEGRLTKQSIEAIISGFHQMHKQEYGHHFPENTVELISLDIVATGKTPSFKLPQLEEIGRTNPTEAFMYERQTYFEVDGDIRGIPTPRYQRKKLLANDRITGPASIIQRDSTSIVPPNWEVVVSPHGTLLATQNEEKTRTSQTVNKHFAEVVTSDE</sequence>
<evidence type="ECO:0000259" key="1">
    <source>
        <dbReference type="Pfam" id="PF01968"/>
    </source>
</evidence>
<comment type="caution">
    <text evidence="4">The sequence shown here is derived from an EMBL/GenBank/DDBJ whole genome shotgun (WGS) entry which is preliminary data.</text>
</comment>
<dbReference type="Proteomes" id="UP001597178">
    <property type="component" value="Unassembled WGS sequence"/>
</dbReference>
<protein>
    <submittedName>
        <fullName evidence="4">Hydantoinase/oxoprolinase family protein</fullName>
    </submittedName>
</protein>
<evidence type="ECO:0000313" key="4">
    <source>
        <dbReference type="EMBL" id="MFD1361904.1"/>
    </source>
</evidence>
<dbReference type="InterPro" id="IPR043129">
    <property type="entry name" value="ATPase_NBD"/>
</dbReference>
<dbReference type="InterPro" id="IPR002821">
    <property type="entry name" value="Hydantoinase_A"/>
</dbReference>
<dbReference type="RefSeq" id="WP_382399921.1">
    <property type="nucleotide sequence ID" value="NZ_JBHTNH010000020.1"/>
</dbReference>
<dbReference type="EMBL" id="JBHTNH010000020">
    <property type="protein sequence ID" value="MFD1361904.1"/>
    <property type="molecule type" value="Genomic_DNA"/>
</dbReference>
<dbReference type="InterPro" id="IPR008040">
    <property type="entry name" value="Hydant_A_N"/>
</dbReference>
<dbReference type="PANTHER" id="PTHR11365">
    <property type="entry name" value="5-OXOPROLINASE RELATED"/>
    <property type="match status" value="1"/>
</dbReference>
<dbReference type="PANTHER" id="PTHR11365:SF23">
    <property type="entry name" value="HYPOTHETICAL 5-OXOPROLINASE (EUROFUNG)-RELATED"/>
    <property type="match status" value="1"/>
</dbReference>
<evidence type="ECO:0000259" key="2">
    <source>
        <dbReference type="Pfam" id="PF05378"/>
    </source>
</evidence>
<organism evidence="4 5">
    <name type="scientific">Lentibacillus salinarum</name>
    <dbReference type="NCBI Taxonomy" id="446820"/>
    <lineage>
        <taxon>Bacteria</taxon>
        <taxon>Bacillati</taxon>
        <taxon>Bacillota</taxon>
        <taxon>Bacilli</taxon>
        <taxon>Bacillales</taxon>
        <taxon>Bacillaceae</taxon>
        <taxon>Lentibacillus</taxon>
    </lineage>
</organism>
<feature type="domain" description="Hydantoinase/oxoprolinase N-terminal" evidence="2">
    <location>
        <begin position="3"/>
        <end position="185"/>
    </location>
</feature>
<name>A0ABW3ZUG9_9BACI</name>
<dbReference type="InterPro" id="IPR049517">
    <property type="entry name" value="ACX-like_C"/>
</dbReference>
<proteinExistence type="predicted"/>
<keyword evidence="5" id="KW-1185">Reference proteome</keyword>
<evidence type="ECO:0000259" key="3">
    <source>
        <dbReference type="Pfam" id="PF19278"/>
    </source>
</evidence>
<accession>A0ABW3ZUG9</accession>
<dbReference type="Pfam" id="PF19278">
    <property type="entry name" value="Hydant_A_C"/>
    <property type="match status" value="1"/>
</dbReference>
<dbReference type="Pfam" id="PF01968">
    <property type="entry name" value="Hydantoinase_A"/>
    <property type="match status" value="1"/>
</dbReference>